<dbReference type="Gene3D" id="3.30.360.10">
    <property type="entry name" value="Dihydrodipicolinate Reductase, domain 2"/>
    <property type="match status" value="1"/>
</dbReference>
<organism evidence="5">
    <name type="scientific">hydrothermal vent metagenome</name>
    <dbReference type="NCBI Taxonomy" id="652676"/>
    <lineage>
        <taxon>unclassified sequences</taxon>
        <taxon>metagenomes</taxon>
        <taxon>ecological metagenomes</taxon>
    </lineage>
</organism>
<gene>
    <name evidence="5" type="ORF">MNB_SV-13-83</name>
</gene>
<feature type="domain" description="Gfo/Idh/MocA-like oxidoreductase N-terminal" evidence="3">
    <location>
        <begin position="134"/>
        <end position="250"/>
    </location>
</feature>
<evidence type="ECO:0000259" key="4">
    <source>
        <dbReference type="Pfam" id="PF01467"/>
    </source>
</evidence>
<evidence type="ECO:0000259" key="3">
    <source>
        <dbReference type="Pfam" id="PF01408"/>
    </source>
</evidence>
<dbReference type="AlphaFoldDB" id="A0A1W1D1U5"/>
<accession>A0A1W1D1U5</accession>
<dbReference type="EC" id="2.7.7.39" evidence="5"/>
<dbReference type="InterPro" id="IPR014729">
    <property type="entry name" value="Rossmann-like_a/b/a_fold"/>
</dbReference>
<dbReference type="GO" id="GO:0047348">
    <property type="term" value="F:glycerol-3-phosphate cytidylyltransferase activity"/>
    <property type="evidence" value="ECO:0007669"/>
    <property type="project" value="UniProtKB-EC"/>
</dbReference>
<dbReference type="PANTHER" id="PTHR22604">
    <property type="entry name" value="OXIDOREDUCTASES"/>
    <property type="match status" value="1"/>
</dbReference>
<dbReference type="GO" id="GO:0000166">
    <property type="term" value="F:nucleotide binding"/>
    <property type="evidence" value="ECO:0007669"/>
    <property type="project" value="InterPro"/>
</dbReference>
<dbReference type="InterPro" id="IPR000683">
    <property type="entry name" value="Gfo/Idh/MocA-like_OxRdtase_N"/>
</dbReference>
<dbReference type="InterPro" id="IPR050984">
    <property type="entry name" value="Gfo/Idh/MocA_domain"/>
</dbReference>
<reference evidence="5" key="1">
    <citation type="submission" date="2016-10" db="EMBL/GenBank/DDBJ databases">
        <authorList>
            <person name="de Groot N.N."/>
        </authorList>
    </citation>
    <scope>NUCLEOTIDE SEQUENCE</scope>
</reference>
<dbReference type="SUPFAM" id="SSF55347">
    <property type="entry name" value="Glyceraldehyde-3-phosphate dehydrogenase-like, C-terminal domain"/>
    <property type="match status" value="1"/>
</dbReference>
<dbReference type="EMBL" id="FPHM01000326">
    <property type="protein sequence ID" value="SFV71887.1"/>
    <property type="molecule type" value="Genomic_DNA"/>
</dbReference>
<evidence type="ECO:0000256" key="2">
    <source>
        <dbReference type="ARBA" id="ARBA00023002"/>
    </source>
</evidence>
<keyword evidence="5" id="KW-0808">Transferase</keyword>
<keyword evidence="5" id="KW-0548">Nucleotidyltransferase</keyword>
<dbReference type="GO" id="GO:0016491">
    <property type="term" value="F:oxidoreductase activity"/>
    <property type="evidence" value="ECO:0007669"/>
    <property type="project" value="UniProtKB-KW"/>
</dbReference>
<dbReference type="PANTHER" id="PTHR22604:SF105">
    <property type="entry name" value="TRANS-1,2-DIHYDROBENZENE-1,2-DIOL DEHYDROGENASE"/>
    <property type="match status" value="1"/>
</dbReference>
<evidence type="ECO:0000256" key="1">
    <source>
        <dbReference type="ARBA" id="ARBA00010928"/>
    </source>
</evidence>
<feature type="domain" description="Cytidyltransferase-like" evidence="4">
    <location>
        <begin position="8"/>
        <end position="128"/>
    </location>
</feature>
<dbReference type="InterPro" id="IPR036291">
    <property type="entry name" value="NAD(P)-bd_dom_sf"/>
</dbReference>
<dbReference type="NCBIfam" id="TIGR00125">
    <property type="entry name" value="cyt_tran_rel"/>
    <property type="match status" value="1"/>
</dbReference>
<dbReference type="Gene3D" id="3.40.50.620">
    <property type="entry name" value="HUPs"/>
    <property type="match status" value="1"/>
</dbReference>
<sequence length="451" mass="51842">MKKQKIIITYGTYDMLHIGHLNILKRAKSLGDYLIVGVTDELYDRSRGKLNVSQSTKERVKAIEALDFVDEVILERHKAQKAEDMQKYEVDIFAIGDDWVGAFDYLNEYTKVEYLPRTEGISSTQIRKETFSTIKLGMVGLGKRTQDFIDEAKFVSNIKINRIYSDDLQAIQAFTKDNEQIRYGHDNFDEFLDTSIKAVYLDIHSNEHYKLIKKALKAGKHVLCENPLAIEKHELKELLSLAKKEKKVLLTALKTAFLPAFSQLLKEIESGVIGEVREVRATRTALLKELDYPQEYIEQGATSIFSSYPSLLIEKVLGKRKEIQFFDQCNENYDSSNLIVTRHKNNALGVGRVAIETKSEGDAVISGTKGYIYIPSPWWWTKTFYVRFEDEHKSYTFNYALEGTGLRYMIAEFASLIQRGERKSKKLSPSDMVAINRVLLDYKETQKEEGK</sequence>
<dbReference type="SUPFAM" id="SSF52374">
    <property type="entry name" value="Nucleotidylyl transferase"/>
    <property type="match status" value="1"/>
</dbReference>
<evidence type="ECO:0000313" key="5">
    <source>
        <dbReference type="EMBL" id="SFV71887.1"/>
    </source>
</evidence>
<dbReference type="InterPro" id="IPR004821">
    <property type="entry name" value="Cyt_trans-like"/>
</dbReference>
<protein>
    <submittedName>
        <fullName evidence="5">Glycerol-3-phosphate cytidylyltransferase</fullName>
        <ecNumber evidence="5">2.7.7.39</ecNumber>
    </submittedName>
</protein>
<dbReference type="Pfam" id="PF01467">
    <property type="entry name" value="CTP_transf_like"/>
    <property type="match status" value="1"/>
</dbReference>
<proteinExistence type="inferred from homology"/>
<comment type="similarity">
    <text evidence="1">Belongs to the Gfo/Idh/MocA family.</text>
</comment>
<dbReference type="SUPFAM" id="SSF51735">
    <property type="entry name" value="NAD(P)-binding Rossmann-fold domains"/>
    <property type="match status" value="1"/>
</dbReference>
<dbReference type="Pfam" id="PF01408">
    <property type="entry name" value="GFO_IDH_MocA"/>
    <property type="match status" value="1"/>
</dbReference>
<dbReference type="Gene3D" id="3.40.50.720">
    <property type="entry name" value="NAD(P)-binding Rossmann-like Domain"/>
    <property type="match status" value="1"/>
</dbReference>
<name>A0A1W1D1U5_9ZZZZ</name>
<keyword evidence="2" id="KW-0560">Oxidoreductase</keyword>